<dbReference type="OrthoDB" id="2418652at2"/>
<proteinExistence type="predicted"/>
<keyword evidence="1" id="KW-0472">Membrane</keyword>
<evidence type="ECO:0000313" key="2">
    <source>
        <dbReference type="EMBL" id="ARQ07750.1"/>
    </source>
</evidence>
<evidence type="ECO:0000313" key="3">
    <source>
        <dbReference type="Proteomes" id="UP000194154"/>
    </source>
</evidence>
<keyword evidence="1" id="KW-0812">Transmembrane</keyword>
<protein>
    <submittedName>
        <fullName evidence="2">Uncharacterized protein</fullName>
    </submittedName>
</protein>
<dbReference type="AlphaFoldDB" id="A0A1W7AF48"/>
<gene>
    <name evidence="2" type="ORF">MCCS_21610</name>
</gene>
<dbReference type="EMBL" id="CP021059">
    <property type="protein sequence ID" value="ARQ07750.1"/>
    <property type="molecule type" value="Genomic_DNA"/>
</dbReference>
<organism evidence="2 3">
    <name type="scientific">Macrococcoides canis</name>
    <dbReference type="NCBI Taxonomy" id="1855823"/>
    <lineage>
        <taxon>Bacteria</taxon>
        <taxon>Bacillati</taxon>
        <taxon>Bacillota</taxon>
        <taxon>Bacilli</taxon>
        <taxon>Bacillales</taxon>
        <taxon>Staphylococcaceae</taxon>
        <taxon>Macrococcoides</taxon>
    </lineage>
</organism>
<keyword evidence="1" id="KW-1133">Transmembrane helix</keyword>
<dbReference type="STRING" id="1855823.MCCS_21610"/>
<reference evidence="2 3" key="1">
    <citation type="journal article" date="2017" name="Int. J. Syst. Evol. Microbiol.">
        <title>Macrococcus canis sp. nov., a skin bacterium associated with infections in dogs.</title>
        <authorList>
            <person name="Gobeli Brawand S."/>
            <person name="Cotting K."/>
            <person name="Gomez-Sanz E."/>
            <person name="Collaud A."/>
            <person name="Thomann A."/>
            <person name="Brodard I."/>
            <person name="Rodriguez-Campos S."/>
            <person name="Strauss C."/>
            <person name="Perreten V."/>
        </authorList>
    </citation>
    <scope>NUCLEOTIDE SEQUENCE [LARGE SCALE GENOMIC DNA]</scope>
    <source>
        <strain evidence="2 3">KM45013</strain>
    </source>
</reference>
<accession>A0A1W7AF48</accession>
<dbReference type="KEGG" id="mcak:MCCS_21610"/>
<name>A0A1W7AF48_9STAP</name>
<dbReference type="Proteomes" id="UP000194154">
    <property type="component" value="Chromosome"/>
</dbReference>
<feature type="transmembrane region" description="Helical" evidence="1">
    <location>
        <begin position="66"/>
        <end position="84"/>
    </location>
</feature>
<feature type="transmembrane region" description="Helical" evidence="1">
    <location>
        <begin position="90"/>
        <end position="111"/>
    </location>
</feature>
<sequence length="119" mass="13640">MSIRSGLVIFFFIIFVTSTIYNIYSEIMSDNIADSLGGFYSLSVPMLVLALNPEGLDKTSRSVGMFIYRLLIFVYAIVLLTFMIKYNAPWFLLFFEGAMILVTGVLVYSMFRRLKQSEK</sequence>
<evidence type="ECO:0000256" key="1">
    <source>
        <dbReference type="SAM" id="Phobius"/>
    </source>
</evidence>
<dbReference type="RefSeq" id="WP_086043286.1">
    <property type="nucleotide sequence ID" value="NZ_CBCRZA010000007.1"/>
</dbReference>
<feature type="transmembrane region" description="Helical" evidence="1">
    <location>
        <begin position="36"/>
        <end position="54"/>
    </location>
</feature>
<dbReference type="GeneID" id="35296244"/>
<feature type="transmembrane region" description="Helical" evidence="1">
    <location>
        <begin position="7"/>
        <end position="24"/>
    </location>
</feature>
<keyword evidence="3" id="KW-1185">Reference proteome</keyword>